<evidence type="ECO:0000256" key="4">
    <source>
        <dbReference type="SAM" id="MobiDB-lite"/>
    </source>
</evidence>
<dbReference type="EMBL" id="LAZR01003112">
    <property type="protein sequence ID" value="KKN21851.1"/>
    <property type="molecule type" value="Genomic_DNA"/>
</dbReference>
<dbReference type="HAMAP" id="MF_00340">
    <property type="entry name" value="Ribosomal_bL32"/>
    <property type="match status" value="1"/>
</dbReference>
<reference evidence="5" key="1">
    <citation type="journal article" date="2015" name="Nature">
        <title>Complex archaea that bridge the gap between prokaryotes and eukaryotes.</title>
        <authorList>
            <person name="Spang A."/>
            <person name="Saw J.H."/>
            <person name="Jorgensen S.L."/>
            <person name="Zaremba-Niedzwiedzka K."/>
            <person name="Martijn J."/>
            <person name="Lind A.E."/>
            <person name="van Eijk R."/>
            <person name="Schleper C."/>
            <person name="Guy L."/>
            <person name="Ettema T.J."/>
        </authorList>
    </citation>
    <scope>NUCLEOTIDE SEQUENCE</scope>
</reference>
<evidence type="ECO:0000313" key="5">
    <source>
        <dbReference type="EMBL" id="KKN21851.1"/>
    </source>
</evidence>
<evidence type="ECO:0000256" key="3">
    <source>
        <dbReference type="ARBA" id="ARBA00023274"/>
    </source>
</evidence>
<proteinExistence type="inferred from homology"/>
<name>A0A0F9R9K2_9ZZZZ</name>
<feature type="region of interest" description="Disordered" evidence="4">
    <location>
        <begin position="1"/>
        <end position="38"/>
    </location>
</feature>
<dbReference type="GO" id="GO:0015934">
    <property type="term" value="C:large ribosomal subunit"/>
    <property type="evidence" value="ECO:0007669"/>
    <property type="project" value="InterPro"/>
</dbReference>
<dbReference type="InterPro" id="IPR002677">
    <property type="entry name" value="Ribosomal_bL32"/>
</dbReference>
<keyword evidence="2" id="KW-0689">Ribosomal protein</keyword>
<organism evidence="5">
    <name type="scientific">marine sediment metagenome</name>
    <dbReference type="NCBI Taxonomy" id="412755"/>
    <lineage>
        <taxon>unclassified sequences</taxon>
        <taxon>metagenomes</taxon>
        <taxon>ecological metagenomes</taxon>
    </lineage>
</organism>
<comment type="caution">
    <text evidence="5">The sequence shown here is derived from an EMBL/GenBank/DDBJ whole genome shotgun (WGS) entry which is preliminary data.</text>
</comment>
<accession>A0A0F9R9K2</accession>
<dbReference type="NCBIfam" id="TIGR01031">
    <property type="entry name" value="rpmF_bact"/>
    <property type="match status" value="2"/>
</dbReference>
<dbReference type="PANTHER" id="PTHR35534:SF1">
    <property type="entry name" value="LARGE RIBOSOMAL SUBUNIT PROTEIN BL32"/>
    <property type="match status" value="1"/>
</dbReference>
<dbReference type="PANTHER" id="PTHR35534">
    <property type="entry name" value="50S RIBOSOMAL PROTEIN L32"/>
    <property type="match status" value="1"/>
</dbReference>
<dbReference type="InterPro" id="IPR011332">
    <property type="entry name" value="Ribosomal_zn-bd"/>
</dbReference>
<dbReference type="GO" id="GO:0006412">
    <property type="term" value="P:translation"/>
    <property type="evidence" value="ECO:0007669"/>
    <property type="project" value="InterPro"/>
</dbReference>
<gene>
    <name evidence="5" type="ORF">LCGC14_0921180</name>
</gene>
<evidence type="ECO:0008006" key="6">
    <source>
        <dbReference type="Google" id="ProtNLM"/>
    </source>
</evidence>
<comment type="similarity">
    <text evidence="1">Belongs to the bacterial ribosomal protein bL32 family.</text>
</comment>
<protein>
    <recommendedName>
        <fullName evidence="6">50S ribosomal protein L32</fullName>
    </recommendedName>
</protein>
<evidence type="ECO:0000256" key="1">
    <source>
        <dbReference type="ARBA" id="ARBA00008560"/>
    </source>
</evidence>
<sequence>MALPKRKHSNSRTGKRRSHDALDPPNIPSFESAKKTSGYRSKRFICPHCKQIKRPHTICHNCGYYHGRQVIAVERT</sequence>
<dbReference type="GO" id="GO:0003735">
    <property type="term" value="F:structural constituent of ribosome"/>
    <property type="evidence" value="ECO:0007669"/>
    <property type="project" value="InterPro"/>
</dbReference>
<dbReference type="Pfam" id="PF01783">
    <property type="entry name" value="Ribosomal_L32p"/>
    <property type="match status" value="2"/>
</dbReference>
<dbReference type="AlphaFoldDB" id="A0A0F9R9K2"/>
<keyword evidence="3" id="KW-0687">Ribonucleoprotein</keyword>
<dbReference type="InterPro" id="IPR044957">
    <property type="entry name" value="Ribosomal_bL32_bact"/>
</dbReference>
<feature type="compositionally biased region" description="Basic residues" evidence="4">
    <location>
        <begin position="1"/>
        <end position="18"/>
    </location>
</feature>
<evidence type="ECO:0000256" key="2">
    <source>
        <dbReference type="ARBA" id="ARBA00022980"/>
    </source>
</evidence>
<dbReference type="SUPFAM" id="SSF57829">
    <property type="entry name" value="Zn-binding ribosomal proteins"/>
    <property type="match status" value="1"/>
</dbReference>